<evidence type="ECO:0000313" key="1">
    <source>
        <dbReference type="EMBL" id="AGR41287.1"/>
    </source>
</evidence>
<dbReference type="PATRIC" id="fig|1276220.3.peg.681"/>
<keyword evidence="2" id="KW-1185">Reference proteome</keyword>
<dbReference type="Proteomes" id="UP000014984">
    <property type="component" value="Chromosome"/>
</dbReference>
<dbReference type="KEGG" id="stai:STAIW_v1c06690"/>
<dbReference type="HOGENOM" id="CLU_2013836_0_0_14"/>
<protein>
    <submittedName>
        <fullName evidence="1">Uncharacterized protein</fullName>
    </submittedName>
</protein>
<evidence type="ECO:0000313" key="2">
    <source>
        <dbReference type="Proteomes" id="UP000014984"/>
    </source>
</evidence>
<proteinExistence type="predicted"/>
<organism evidence="1 2">
    <name type="scientific">Spiroplasma taiwanense CT-1</name>
    <dbReference type="NCBI Taxonomy" id="1276220"/>
    <lineage>
        <taxon>Bacteria</taxon>
        <taxon>Bacillati</taxon>
        <taxon>Mycoplasmatota</taxon>
        <taxon>Mollicutes</taxon>
        <taxon>Entomoplasmatales</taxon>
        <taxon>Spiroplasmataceae</taxon>
        <taxon>Spiroplasma</taxon>
    </lineage>
</organism>
<dbReference type="RefSeq" id="WP_020834426.1">
    <property type="nucleotide sequence ID" value="NC_021846.1"/>
</dbReference>
<reference evidence="1 2" key="1">
    <citation type="journal article" date="2013" name="Genome Biol. Evol.">
        <title>Comparison of metabolic capacities and inference of gene content evolution in mosquito-associated Spiroplasma diminutum and S. taiwanense.</title>
        <authorList>
            <person name="Lo W.S."/>
            <person name="Ku C."/>
            <person name="Chen L.L."/>
            <person name="Chang T.H."/>
            <person name="Kuo C.H."/>
        </authorList>
    </citation>
    <scope>NUCLEOTIDE SEQUENCE [LARGE SCALE GENOMIC DNA]</scope>
    <source>
        <strain evidence="1">CT-1</strain>
    </source>
</reference>
<gene>
    <name evidence="1" type="ORF">STAIW_v1c06690</name>
</gene>
<sequence>MNQKEILIIFFNGYLNFFTDLKYISDYNKPILTTPSQKQESYLKVGWNYPSDTGFYGKQIGSFVFIHTDEDANYPKLAMINIGLYWSDAGRLVVKYNVSFNFRNASLTRKYINVRAYNKEVGK</sequence>
<dbReference type="EMBL" id="CP005074">
    <property type="protein sequence ID" value="AGR41287.1"/>
    <property type="molecule type" value="Genomic_DNA"/>
</dbReference>
<dbReference type="AlphaFoldDB" id="S5LZX7"/>
<accession>S5LZX7</accession>
<dbReference type="STRING" id="1276220.STAIW_v1c06690"/>
<name>S5LZX7_9MOLU</name>